<feature type="region of interest" description="Disordered" evidence="9">
    <location>
        <begin position="1"/>
        <end position="24"/>
    </location>
</feature>
<feature type="region of interest" description="Disordered" evidence="9">
    <location>
        <begin position="60"/>
        <end position="85"/>
    </location>
</feature>
<comment type="catalytic activity">
    <reaction evidence="7">
        <text>an N(4)-(oligosaccharide-(1-&gt;3)-[oligosaccharide-(1-&gt;6)]-beta-D-Man-(1-&gt;4)-beta-D-GlcNAc-(1-&gt;4)-alpha-D-GlcNAc)-L-asparaginyl-[protein] + H2O = an oligosaccharide-(1-&gt;3)-[oligosaccharide-(1-&gt;6)]-beta-D-Man-(1-&gt;4)-D-GlcNAc + N(4)-(N-acetyl-beta-D-glucosaminyl)-L-asparaginyl-[protein]</text>
        <dbReference type="Rhea" id="RHEA:73067"/>
        <dbReference type="Rhea" id="RHEA-COMP:12603"/>
        <dbReference type="Rhea" id="RHEA-COMP:18176"/>
        <dbReference type="ChEBI" id="CHEBI:15377"/>
        <dbReference type="ChEBI" id="CHEBI:132248"/>
        <dbReference type="ChEBI" id="CHEBI:192714"/>
        <dbReference type="ChEBI" id="CHEBI:192715"/>
        <dbReference type="EC" id="3.2.1.96"/>
    </reaction>
</comment>
<dbReference type="Pfam" id="PF03644">
    <property type="entry name" value="Glyco_hydro_85"/>
    <property type="match status" value="2"/>
</dbReference>
<evidence type="ECO:0000256" key="7">
    <source>
        <dbReference type="ARBA" id="ARBA00034414"/>
    </source>
</evidence>
<dbReference type="FunFam" id="3.20.20.80:FF:000043">
    <property type="entry name" value="cytosolic endo-beta-N-acetylglucosaminidase"/>
    <property type="match status" value="1"/>
</dbReference>
<evidence type="ECO:0000256" key="3">
    <source>
        <dbReference type="ARBA" id="ARBA00012566"/>
    </source>
</evidence>
<accession>A0AAV9C413</accession>
<feature type="domain" description="Cytosolic endo-beta-N-acetylglucosaminidase TIM barrel" evidence="10">
    <location>
        <begin position="143"/>
        <end position="415"/>
    </location>
</feature>
<dbReference type="EC" id="3.2.1.96" evidence="3"/>
<keyword evidence="13" id="KW-1185">Reference proteome</keyword>
<evidence type="ECO:0000256" key="9">
    <source>
        <dbReference type="SAM" id="MobiDB-lite"/>
    </source>
</evidence>
<comment type="similarity">
    <text evidence="2">Belongs to the glycosyl hydrolase 85 family.</text>
</comment>
<dbReference type="GO" id="GO:0005829">
    <property type="term" value="C:cytosol"/>
    <property type="evidence" value="ECO:0007669"/>
    <property type="project" value="UniProtKB-SubCell"/>
</dbReference>
<dbReference type="PANTHER" id="PTHR13246">
    <property type="entry name" value="ENDO BETA N-ACETYLGLUCOSAMINIDASE"/>
    <property type="match status" value="1"/>
</dbReference>
<feature type="domain" description="Cytosolic endo-beta-N-acetylglucosaminidase TIM barrel" evidence="10">
    <location>
        <begin position="807"/>
        <end position="906"/>
    </location>
</feature>
<keyword evidence="6" id="KW-0326">Glycosidase</keyword>
<organism evidence="12 13">
    <name type="scientific">Acorus calamus</name>
    <name type="common">Sweet flag</name>
    <dbReference type="NCBI Taxonomy" id="4465"/>
    <lineage>
        <taxon>Eukaryota</taxon>
        <taxon>Viridiplantae</taxon>
        <taxon>Streptophyta</taxon>
        <taxon>Embryophyta</taxon>
        <taxon>Tracheophyta</taxon>
        <taxon>Spermatophyta</taxon>
        <taxon>Magnoliopsida</taxon>
        <taxon>Liliopsida</taxon>
        <taxon>Acoraceae</taxon>
        <taxon>Acorus</taxon>
    </lineage>
</organism>
<proteinExistence type="inferred from homology"/>
<feature type="domain" description="Cytosolic endo-beta-N-acetylglucosaminidase C-terminal" evidence="11">
    <location>
        <begin position="620"/>
        <end position="674"/>
    </location>
</feature>
<dbReference type="PANTHER" id="PTHR13246:SF1">
    <property type="entry name" value="CYTOSOLIC ENDO-BETA-N-ACETYLGLUCOSAMINIDASE"/>
    <property type="match status" value="1"/>
</dbReference>
<dbReference type="GO" id="GO:0033925">
    <property type="term" value="F:mannosyl-glycoprotein endo-beta-N-acetylglucosaminidase activity"/>
    <property type="evidence" value="ECO:0007669"/>
    <property type="project" value="UniProtKB-EC"/>
</dbReference>
<evidence type="ECO:0000256" key="5">
    <source>
        <dbReference type="ARBA" id="ARBA00022801"/>
    </source>
</evidence>
<comment type="subcellular location">
    <subcellularLocation>
        <location evidence="1">Cytoplasm</location>
        <location evidence="1">Cytosol</location>
    </subcellularLocation>
</comment>
<dbReference type="InterPro" id="IPR032979">
    <property type="entry name" value="ENGase"/>
</dbReference>
<reference evidence="12" key="2">
    <citation type="submission" date="2023-06" db="EMBL/GenBank/DDBJ databases">
        <authorList>
            <person name="Ma L."/>
            <person name="Liu K.-W."/>
            <person name="Li Z."/>
            <person name="Hsiao Y.-Y."/>
            <person name="Qi Y."/>
            <person name="Fu T."/>
            <person name="Tang G."/>
            <person name="Zhang D."/>
            <person name="Sun W.-H."/>
            <person name="Liu D.-K."/>
            <person name="Li Y."/>
            <person name="Chen G.-Z."/>
            <person name="Liu X.-D."/>
            <person name="Liao X.-Y."/>
            <person name="Jiang Y.-T."/>
            <person name="Yu X."/>
            <person name="Hao Y."/>
            <person name="Huang J."/>
            <person name="Zhao X.-W."/>
            <person name="Ke S."/>
            <person name="Chen Y.-Y."/>
            <person name="Wu W.-L."/>
            <person name="Hsu J.-L."/>
            <person name="Lin Y.-F."/>
            <person name="Huang M.-D."/>
            <person name="Li C.-Y."/>
            <person name="Huang L."/>
            <person name="Wang Z.-W."/>
            <person name="Zhao X."/>
            <person name="Zhong W.-Y."/>
            <person name="Peng D.-H."/>
            <person name="Ahmad S."/>
            <person name="Lan S."/>
            <person name="Zhang J.-S."/>
            <person name="Tsai W.-C."/>
            <person name="Van De Peer Y."/>
            <person name="Liu Z.-J."/>
        </authorList>
    </citation>
    <scope>NUCLEOTIDE SEQUENCE</scope>
    <source>
        <strain evidence="12">CP</strain>
        <tissue evidence="12">Leaves</tissue>
    </source>
</reference>
<keyword evidence="4" id="KW-0963">Cytoplasm</keyword>
<evidence type="ECO:0000256" key="1">
    <source>
        <dbReference type="ARBA" id="ARBA00004514"/>
    </source>
</evidence>
<gene>
    <name evidence="12" type="ORF">QJS10_CPB21g01401</name>
</gene>
<dbReference type="Proteomes" id="UP001180020">
    <property type="component" value="Unassembled WGS sequence"/>
</dbReference>
<reference evidence="12" key="1">
    <citation type="journal article" date="2023" name="Nat. Commun.">
        <title>Diploid and tetraploid genomes of Acorus and the evolution of monocots.</title>
        <authorList>
            <person name="Ma L."/>
            <person name="Liu K.W."/>
            <person name="Li Z."/>
            <person name="Hsiao Y.Y."/>
            <person name="Qi Y."/>
            <person name="Fu T."/>
            <person name="Tang G.D."/>
            <person name="Zhang D."/>
            <person name="Sun W.H."/>
            <person name="Liu D.K."/>
            <person name="Li Y."/>
            <person name="Chen G.Z."/>
            <person name="Liu X.D."/>
            <person name="Liao X.Y."/>
            <person name="Jiang Y.T."/>
            <person name="Yu X."/>
            <person name="Hao Y."/>
            <person name="Huang J."/>
            <person name="Zhao X.W."/>
            <person name="Ke S."/>
            <person name="Chen Y.Y."/>
            <person name="Wu W.L."/>
            <person name="Hsu J.L."/>
            <person name="Lin Y.F."/>
            <person name="Huang M.D."/>
            <person name="Li C.Y."/>
            <person name="Huang L."/>
            <person name="Wang Z.W."/>
            <person name="Zhao X."/>
            <person name="Zhong W.Y."/>
            <person name="Peng D.H."/>
            <person name="Ahmad S."/>
            <person name="Lan S."/>
            <person name="Zhang J.S."/>
            <person name="Tsai W.C."/>
            <person name="Van de Peer Y."/>
            <person name="Liu Z.J."/>
        </authorList>
    </citation>
    <scope>NUCLEOTIDE SEQUENCE</scope>
    <source>
        <strain evidence="12">CP</strain>
    </source>
</reference>
<feature type="compositionally biased region" description="Pro residues" evidence="9">
    <location>
        <begin position="70"/>
        <end position="81"/>
    </location>
</feature>
<evidence type="ECO:0000256" key="4">
    <source>
        <dbReference type="ARBA" id="ARBA00022490"/>
    </source>
</evidence>
<dbReference type="InterPro" id="IPR005201">
    <property type="entry name" value="TIM_ENGase"/>
</dbReference>
<evidence type="ECO:0000256" key="6">
    <source>
        <dbReference type="ARBA" id="ARBA00023295"/>
    </source>
</evidence>
<comment type="function">
    <text evidence="8">Endoglycosidase that releases N-glycans from glycoproteins by cleaving the beta-1,4-glycosidic bond in the N,N'-diacetylchitobiose core. Involved in the production of high-mannose type N-glycans during plant development and fruit maturation.</text>
</comment>
<evidence type="ECO:0000256" key="2">
    <source>
        <dbReference type="ARBA" id="ARBA00007849"/>
    </source>
</evidence>
<dbReference type="GO" id="GO:0006491">
    <property type="term" value="P:N-glycan processing"/>
    <property type="evidence" value="ECO:0007669"/>
    <property type="project" value="UniProtKB-ARBA"/>
</dbReference>
<name>A0AAV9C413_ACOCL</name>
<protein>
    <recommendedName>
        <fullName evidence="3">mannosyl-glycoprotein endo-beta-N-acetylglucosaminidase</fullName>
        <ecNumber evidence="3">3.2.1.96</ecNumber>
    </recommendedName>
</protein>
<evidence type="ECO:0000256" key="8">
    <source>
        <dbReference type="ARBA" id="ARBA00060018"/>
    </source>
</evidence>
<dbReference type="Gene3D" id="2.60.120.260">
    <property type="entry name" value="Galactose-binding domain-like"/>
    <property type="match status" value="2"/>
</dbReference>
<dbReference type="Gene3D" id="3.20.20.80">
    <property type="entry name" value="Glycosidases"/>
    <property type="match status" value="3"/>
</dbReference>
<dbReference type="CDD" id="cd06547">
    <property type="entry name" value="GH85_ENGase"/>
    <property type="match status" value="1"/>
</dbReference>
<evidence type="ECO:0000313" key="12">
    <source>
        <dbReference type="EMBL" id="KAK1283177.1"/>
    </source>
</evidence>
<evidence type="ECO:0000313" key="13">
    <source>
        <dbReference type="Proteomes" id="UP001180020"/>
    </source>
</evidence>
<sequence length="1127" mass="126879">MSEHNVIPKQTHLHKRDPKPPSQSISSLFTSLTMNTFFTTLKNLFNLLLSLLSRLIPSMANPKPDEPQSPTDPPPPPPPAFDPSKPSVPISYPIKDLDSLESRSYFESFHYPFNKSSVPLPAPDRAAPDRPRMLVCHDMMGGYADDKWVQGGSNAEAYGIWHWHLIDVFVYFSHNLVSVPPPCWMNAAHTHGVKVLGTFLVEWDEGIVIADKLLSTKESAILYAERLTELADALGFDGWLINMEVKLKVDKIPILKEFVNHLTQTMHASVEGSYDSVTKDGLLRYQNELNENNKPFFDLCDGLFANYFWQKDSPKRSASFAGARKFDVYMGIDVFGRGTYGGGEWKTHVALDVLKDNVSAALFAPGWVYESKQGPDFETAQNRWWGLVEKSWGILRNYPKVVPFYSNFDQGRGYHVYIEGSQAADVPWNNLSSQTFQPVLDNSQRTIKAFINFKDAAYTGGANITFEGNLEDNAALTTRLFRGKLQLEDLPLHITYSVMQDGKSRLGLSLGFSKNSETKSILLTTDAEFIADQLKTQFDMVINPVLVKISRRESSSTSQWILKETTIKMRGYTLNEINVLHYRGKDELHDTILETDLRQQVRTLRIRDPSKYHAALGHITREAKYLGVAKVGAFYVSDLVVVPGVSSLIFFIQVCSSDGTSQELDASPTYKLAVKDPPPFDPSKPSTPISYPIKDLDSLQSRSFFDSFHYPFNKSSVPLPAPDVAAPDRPRILVCHDMMGGYVDDKWVQGGSNAEAYGIWHWWDEGKLIAEKLLSTKESAKLYAERLAELADALGFDGWLEDYPKRSANVAGERKFDVYMGIDVFGRGTYGGGEWNTHVALDVLKKDDVSAALFAPGWVYESKQGPDFETAQNRWWGLVEKSWGILRNYPKVLPFYSNFDQGRGYHVYIDGSQAANGPWNNISSQTLQFLKEMSEIEHKNAFFMASMDKVEKVREDANSRLGLSLGFSKNSETKSILLASDVESIQDQLKTKSYMVINPMLVKRSSRDESNDQGWIIKETSIKMRGYTLTEINILSYMKGKNELHDSVLETGVRLQMRGLDVKDSSNYNASLGHISIRTSETNDVFPPASSWDVEASDISWTSSSQGTKNVNLKMVWKLKEGIIHHL</sequence>
<evidence type="ECO:0000259" key="11">
    <source>
        <dbReference type="Pfam" id="PF25529"/>
    </source>
</evidence>
<dbReference type="Pfam" id="PF25529">
    <property type="entry name" value="Ig_ENGASE1_C"/>
    <property type="match status" value="1"/>
</dbReference>
<comment type="caution">
    <text evidence="12">The sequence shown here is derived from an EMBL/GenBank/DDBJ whole genome shotgun (WGS) entry which is preliminary data.</text>
</comment>
<dbReference type="EMBL" id="JAUJYO010000021">
    <property type="protein sequence ID" value="KAK1283177.1"/>
    <property type="molecule type" value="Genomic_DNA"/>
</dbReference>
<evidence type="ECO:0000259" key="10">
    <source>
        <dbReference type="Pfam" id="PF03644"/>
    </source>
</evidence>
<dbReference type="AlphaFoldDB" id="A0AAV9C413"/>
<dbReference type="InterPro" id="IPR057882">
    <property type="entry name" value="ENGase_C"/>
</dbReference>
<keyword evidence="5" id="KW-0378">Hydrolase</keyword>